<feature type="transmembrane region" description="Helical" evidence="1">
    <location>
        <begin position="63"/>
        <end position="82"/>
    </location>
</feature>
<gene>
    <name evidence="2" type="ORF">BASA50_005267</name>
</gene>
<feature type="transmembrane region" description="Helical" evidence="1">
    <location>
        <begin position="298"/>
        <end position="320"/>
    </location>
</feature>
<feature type="transmembrane region" description="Helical" evidence="1">
    <location>
        <begin position="21"/>
        <end position="43"/>
    </location>
</feature>
<dbReference type="InterPro" id="IPR040410">
    <property type="entry name" value="UPF0658_Golgi"/>
</dbReference>
<comment type="caution">
    <text evidence="2">The sequence shown here is derived from an EMBL/GenBank/DDBJ whole genome shotgun (WGS) entry which is preliminary data.</text>
</comment>
<protein>
    <recommendedName>
        <fullName evidence="4">Transmembrane protein</fullName>
    </recommendedName>
</protein>
<keyword evidence="1" id="KW-0812">Transmembrane</keyword>
<keyword evidence="1" id="KW-0472">Membrane</keyword>
<name>A0ABQ8FD68_9FUNG</name>
<feature type="transmembrane region" description="Helical" evidence="1">
    <location>
        <begin position="94"/>
        <end position="113"/>
    </location>
</feature>
<dbReference type="EMBL" id="JAFCIX010000242">
    <property type="protein sequence ID" value="KAH6596225.1"/>
    <property type="molecule type" value="Genomic_DNA"/>
</dbReference>
<proteinExistence type="predicted"/>
<keyword evidence="1" id="KW-1133">Transmembrane helix</keyword>
<sequence>MRLFSREATHSLLTKKSNWPSLAVGLSLVQAVVITVLESFLIYKVTWHLDLAFSQATSGYAPFVVVYLSLFVLALWFQVYGALDAYYHRNSIQVIAVTLFNAVTVIYSISQIVQITTLKSCLVTYAAIFPNNGTVPPNAYHDVYNLEQDTSRTCRFSSVKVVNSSLTPTYTPVSVNFTPEVISMNINNTLGEFESAVLIGYGIVVVMTICNLMGLFLSFKTFGVYGWSIYQIQGADIVKREILRRYYIFATTMKFNVFFFFGIISQLGFAAYFKNKVATVNSLDSDGLLHDNLEKNRIYLWGFGTIALITSIFYFVLGYLGMRRASYSLMCLFLVMMAAYIVAVFYFLIQANSDPDLSVTKIWLTVFAGFQILLNLITLISAISSMRDFSKGLREIVQSVIVVNQSIVTDEMRATEHARMILD</sequence>
<keyword evidence="3" id="KW-1185">Reference proteome</keyword>
<feature type="transmembrane region" description="Helical" evidence="1">
    <location>
        <begin position="327"/>
        <end position="349"/>
    </location>
</feature>
<feature type="transmembrane region" description="Helical" evidence="1">
    <location>
        <begin position="198"/>
        <end position="225"/>
    </location>
</feature>
<dbReference type="PANTHER" id="PTHR34391:SF1">
    <property type="entry name" value="UPF0658 GOLGI APPARATUS MEMBRANE PROTEIN C1952.10C-RELATED"/>
    <property type="match status" value="1"/>
</dbReference>
<organism evidence="2 3">
    <name type="scientific">Batrachochytrium salamandrivorans</name>
    <dbReference type="NCBI Taxonomy" id="1357716"/>
    <lineage>
        <taxon>Eukaryota</taxon>
        <taxon>Fungi</taxon>
        <taxon>Fungi incertae sedis</taxon>
        <taxon>Chytridiomycota</taxon>
        <taxon>Chytridiomycota incertae sedis</taxon>
        <taxon>Chytridiomycetes</taxon>
        <taxon>Rhizophydiales</taxon>
        <taxon>Rhizophydiales incertae sedis</taxon>
        <taxon>Batrachochytrium</taxon>
    </lineage>
</organism>
<evidence type="ECO:0000256" key="1">
    <source>
        <dbReference type="SAM" id="Phobius"/>
    </source>
</evidence>
<reference evidence="2 3" key="1">
    <citation type="submission" date="2021-02" db="EMBL/GenBank/DDBJ databases">
        <title>Variation within the Batrachochytrium salamandrivorans European outbreak.</title>
        <authorList>
            <person name="Kelly M."/>
            <person name="Pasmans F."/>
            <person name="Shea T.P."/>
            <person name="Munoz J.F."/>
            <person name="Carranza S."/>
            <person name="Cuomo C.A."/>
            <person name="Martel A."/>
        </authorList>
    </citation>
    <scope>NUCLEOTIDE SEQUENCE [LARGE SCALE GENOMIC DNA]</scope>
    <source>
        <strain evidence="2 3">AMFP18/2</strain>
    </source>
</reference>
<feature type="transmembrane region" description="Helical" evidence="1">
    <location>
        <begin position="361"/>
        <end position="384"/>
    </location>
</feature>
<accession>A0ABQ8FD68</accession>
<dbReference type="PANTHER" id="PTHR34391">
    <property type="entry name" value="UPF0658 GOLGI APPARATUS MEMBRANE PROTEIN C1952.10C-RELATED"/>
    <property type="match status" value="1"/>
</dbReference>
<evidence type="ECO:0000313" key="3">
    <source>
        <dbReference type="Proteomes" id="UP001648503"/>
    </source>
</evidence>
<dbReference type="Proteomes" id="UP001648503">
    <property type="component" value="Unassembled WGS sequence"/>
</dbReference>
<feature type="transmembrane region" description="Helical" evidence="1">
    <location>
        <begin position="246"/>
        <end position="273"/>
    </location>
</feature>
<evidence type="ECO:0008006" key="4">
    <source>
        <dbReference type="Google" id="ProtNLM"/>
    </source>
</evidence>
<evidence type="ECO:0000313" key="2">
    <source>
        <dbReference type="EMBL" id="KAH6596225.1"/>
    </source>
</evidence>